<evidence type="ECO:0000259" key="2">
    <source>
        <dbReference type="PROSITE" id="PS50280"/>
    </source>
</evidence>
<feature type="domain" description="SET" evidence="2">
    <location>
        <begin position="64"/>
        <end position="365"/>
    </location>
</feature>
<evidence type="ECO:0000256" key="1">
    <source>
        <dbReference type="SAM" id="MobiDB-lite"/>
    </source>
</evidence>
<dbReference type="PANTHER" id="PTHR46455:SF5">
    <property type="entry name" value="SET AND MYND DOMAIN CONTAINING, ARTHROPOD-SPECIFIC, MEMBER 4, ISOFORM A"/>
    <property type="match status" value="1"/>
</dbReference>
<comment type="caution">
    <text evidence="3">The sequence shown here is derived from an EMBL/GenBank/DDBJ whole genome shotgun (WGS) entry which is preliminary data.</text>
</comment>
<dbReference type="InterPro" id="IPR001214">
    <property type="entry name" value="SET_dom"/>
</dbReference>
<dbReference type="Pfam" id="PF00856">
    <property type="entry name" value="SET"/>
    <property type="match status" value="1"/>
</dbReference>
<feature type="compositionally biased region" description="Polar residues" evidence="1">
    <location>
        <begin position="249"/>
        <end position="259"/>
    </location>
</feature>
<dbReference type="GO" id="GO:0008276">
    <property type="term" value="F:protein methyltransferase activity"/>
    <property type="evidence" value="ECO:0007669"/>
    <property type="project" value="UniProtKB-ARBA"/>
</dbReference>
<dbReference type="PROSITE" id="PS50280">
    <property type="entry name" value="SET"/>
    <property type="match status" value="1"/>
</dbReference>
<organism evidence="3 4">
    <name type="scientific">Tigriopus californicus</name>
    <name type="common">Marine copepod</name>
    <dbReference type="NCBI Taxonomy" id="6832"/>
    <lineage>
        <taxon>Eukaryota</taxon>
        <taxon>Metazoa</taxon>
        <taxon>Ecdysozoa</taxon>
        <taxon>Arthropoda</taxon>
        <taxon>Crustacea</taxon>
        <taxon>Multicrustacea</taxon>
        <taxon>Hexanauplia</taxon>
        <taxon>Copepoda</taxon>
        <taxon>Harpacticoida</taxon>
        <taxon>Harpacticidae</taxon>
        <taxon>Tigriopus</taxon>
    </lineage>
</organism>
<dbReference type="CDD" id="cd20071">
    <property type="entry name" value="SET_SMYD"/>
    <property type="match status" value="1"/>
</dbReference>
<feature type="region of interest" description="Disordered" evidence="1">
    <location>
        <begin position="205"/>
        <end position="261"/>
    </location>
</feature>
<dbReference type="GO" id="GO:0008170">
    <property type="term" value="F:N-methyltransferase activity"/>
    <property type="evidence" value="ECO:0007669"/>
    <property type="project" value="UniProtKB-ARBA"/>
</dbReference>
<dbReference type="Proteomes" id="UP000318571">
    <property type="component" value="Chromosome 8"/>
</dbReference>
<accession>A0A553N854</accession>
<dbReference type="AlphaFoldDB" id="A0A553N854"/>
<reference evidence="3 4" key="1">
    <citation type="journal article" date="2018" name="Nat. Ecol. Evol.">
        <title>Genomic signatures of mitonuclear coevolution across populations of Tigriopus californicus.</title>
        <authorList>
            <person name="Barreto F.S."/>
            <person name="Watson E.T."/>
            <person name="Lima T.G."/>
            <person name="Willett C.S."/>
            <person name="Edmands S."/>
            <person name="Li W."/>
            <person name="Burton R.S."/>
        </authorList>
    </citation>
    <scope>NUCLEOTIDE SEQUENCE [LARGE SCALE GENOMIC DNA]</scope>
    <source>
        <strain evidence="3 4">San Diego</strain>
    </source>
</reference>
<gene>
    <name evidence="3" type="ORF">TCAL_05703</name>
</gene>
<dbReference type="STRING" id="6832.A0A553N854"/>
<protein>
    <recommendedName>
        <fullName evidence="2">SET domain-containing protein</fullName>
    </recommendedName>
</protein>
<dbReference type="InterPro" id="IPR011990">
    <property type="entry name" value="TPR-like_helical_dom_sf"/>
</dbReference>
<dbReference type="InterPro" id="IPR053010">
    <property type="entry name" value="SET_SmydA-8"/>
</dbReference>
<dbReference type="Gene3D" id="1.25.40.10">
    <property type="entry name" value="Tetratricopeptide repeat domain"/>
    <property type="match status" value="1"/>
</dbReference>
<dbReference type="SUPFAM" id="SSF82199">
    <property type="entry name" value="SET domain"/>
    <property type="match status" value="1"/>
</dbReference>
<sequence length="584" mass="65313">MSALDGNNNILRARDPQIASCFWCLEANPSLMMCLKCGEEIYFCSPDHLKYHLSPDDGQDGPCLPFQIDYAPPVGRFMTATKDIEPGGLIFQELPLVVGPTSQIEGLVCVECFCRCDGSVRCVHCNFPLCSIICPRQRPQRWHQTLECPVLQGQGFRAPDPTFSGIDEKSKTKDDMNGTLRLLTASLLPLRLILLEELENSKSTSSMLVSPMGPLPASSSASTSPRRGPFTFHGDAKDELVPPRRASNGYENGNESGSLSPVVDQAKPSILLDLHERMTRVIQEEFKLGYNEVEIWNCVGKMLTNAKSLEGAGFGSGSGLFERYAMINHSCIPNTKCTINPKNYCLELRARTFIHKGTEITTRYVSFNIGLPDKQVALEGRWHFQCICVRCQDPTELNSFVSALRCEPSLKCGSSNGPPHCDSYLVPMDLGSFWSCLSCQKVLARKKIIKRLGNHSKIIGQTMQQSTRPKYLISLLDELCSDLHPNHYLILEVRYLLMLSLAKEDSSRANCSTLVEITQDLLAITSILDPGPTKTRGIILKHLIPAWRRLAQMELDMKLIPDETFRQRKEMSHKFAKDLISCYK</sequence>
<feature type="compositionally biased region" description="Low complexity" evidence="1">
    <location>
        <begin position="216"/>
        <end position="227"/>
    </location>
</feature>
<dbReference type="InterPro" id="IPR046341">
    <property type="entry name" value="SET_dom_sf"/>
</dbReference>
<name>A0A553N854_TIGCA</name>
<dbReference type="EMBL" id="VCGU01000459">
    <property type="protein sequence ID" value="TRY61608.1"/>
    <property type="molecule type" value="Genomic_DNA"/>
</dbReference>
<evidence type="ECO:0000313" key="4">
    <source>
        <dbReference type="Proteomes" id="UP000318571"/>
    </source>
</evidence>
<dbReference type="PANTHER" id="PTHR46455">
    <property type="entry name" value="SET AND MYND DOMAIN CONTAINING, ARTHROPOD-SPECIFIC, MEMBER 4, ISOFORM A"/>
    <property type="match status" value="1"/>
</dbReference>
<keyword evidence="4" id="KW-1185">Reference proteome</keyword>
<dbReference type="OrthoDB" id="5952526at2759"/>
<dbReference type="Gene3D" id="2.170.270.10">
    <property type="entry name" value="SET domain"/>
    <property type="match status" value="1"/>
</dbReference>
<dbReference type="GO" id="GO:0008757">
    <property type="term" value="F:S-adenosylmethionine-dependent methyltransferase activity"/>
    <property type="evidence" value="ECO:0007669"/>
    <property type="project" value="UniProtKB-ARBA"/>
</dbReference>
<proteinExistence type="predicted"/>
<evidence type="ECO:0000313" key="3">
    <source>
        <dbReference type="EMBL" id="TRY61608.1"/>
    </source>
</evidence>